<accession>F4SB77</accession>
<dbReference type="EMBL" id="GL883185">
    <property type="protein sequence ID" value="EGF98101.1"/>
    <property type="molecule type" value="Genomic_DNA"/>
</dbReference>
<dbReference type="HOGENOM" id="CLU_371746_0_0_1"/>
<dbReference type="GeneID" id="18925112"/>
<proteinExistence type="predicted"/>
<protein>
    <recommendedName>
        <fullName evidence="5">Secreted protein</fullName>
    </recommendedName>
</protein>
<feature type="region of interest" description="Disordered" evidence="1">
    <location>
        <begin position="215"/>
        <end position="276"/>
    </location>
</feature>
<reference evidence="4" key="1">
    <citation type="journal article" date="2011" name="Proc. Natl. Acad. Sci. U.S.A.">
        <title>Obligate biotrophy features unraveled by the genomic analysis of rust fungi.</title>
        <authorList>
            <person name="Duplessis S."/>
            <person name="Cuomo C.A."/>
            <person name="Lin Y.-C."/>
            <person name="Aerts A."/>
            <person name="Tisserant E."/>
            <person name="Veneault-Fourrey C."/>
            <person name="Joly D.L."/>
            <person name="Hacquard S."/>
            <person name="Amselem J."/>
            <person name="Cantarel B.L."/>
            <person name="Chiu R."/>
            <person name="Coutinho P.M."/>
            <person name="Feau N."/>
            <person name="Field M."/>
            <person name="Frey P."/>
            <person name="Gelhaye E."/>
            <person name="Goldberg J."/>
            <person name="Grabherr M.G."/>
            <person name="Kodira C.D."/>
            <person name="Kohler A."/>
            <person name="Kuees U."/>
            <person name="Lindquist E.A."/>
            <person name="Lucas S.M."/>
            <person name="Mago R."/>
            <person name="Mauceli E."/>
            <person name="Morin E."/>
            <person name="Murat C."/>
            <person name="Pangilinan J.L."/>
            <person name="Park R."/>
            <person name="Pearson M."/>
            <person name="Quesneville H."/>
            <person name="Rouhier N."/>
            <person name="Sakthikumar S."/>
            <person name="Salamov A.A."/>
            <person name="Schmutz J."/>
            <person name="Selles B."/>
            <person name="Shapiro H."/>
            <person name="Tanguay P."/>
            <person name="Tuskan G.A."/>
            <person name="Henrissat B."/>
            <person name="Van de Peer Y."/>
            <person name="Rouze P."/>
            <person name="Ellis J.G."/>
            <person name="Dodds P.N."/>
            <person name="Schein J.E."/>
            <person name="Zhong S."/>
            <person name="Hamelin R.C."/>
            <person name="Grigoriev I.V."/>
            <person name="Szabo L.J."/>
            <person name="Martin F."/>
        </authorList>
    </citation>
    <scope>NUCLEOTIDE SEQUENCE [LARGE SCALE GENOMIC DNA]</scope>
    <source>
        <strain evidence="4">98AG31 / pathotype 3-4-7</strain>
    </source>
</reference>
<keyword evidence="4" id="KW-1185">Reference proteome</keyword>
<dbReference type="KEGG" id="mlr:MELLADRAFT_113840"/>
<gene>
    <name evidence="3" type="ORF">MELLADRAFT_113840</name>
</gene>
<feature type="signal peptide" evidence="2">
    <location>
        <begin position="1"/>
        <end position="19"/>
    </location>
</feature>
<feature type="compositionally biased region" description="Polar residues" evidence="1">
    <location>
        <begin position="251"/>
        <end position="266"/>
    </location>
</feature>
<dbReference type="Proteomes" id="UP000001072">
    <property type="component" value="Unassembled WGS sequence"/>
</dbReference>
<evidence type="ECO:0000313" key="3">
    <source>
        <dbReference type="EMBL" id="EGF98101.1"/>
    </source>
</evidence>
<evidence type="ECO:0000256" key="2">
    <source>
        <dbReference type="SAM" id="SignalP"/>
    </source>
</evidence>
<evidence type="ECO:0000256" key="1">
    <source>
        <dbReference type="SAM" id="MobiDB-lite"/>
    </source>
</evidence>
<evidence type="ECO:0000313" key="4">
    <source>
        <dbReference type="Proteomes" id="UP000001072"/>
    </source>
</evidence>
<dbReference type="InParanoid" id="F4SB77"/>
<keyword evidence="2" id="KW-0732">Signal</keyword>
<feature type="chain" id="PRO_5003321398" description="Secreted protein" evidence="2">
    <location>
        <begin position="20"/>
        <end position="748"/>
    </location>
</feature>
<dbReference type="AlphaFoldDB" id="F4SB77"/>
<feature type="compositionally biased region" description="Low complexity" evidence="1">
    <location>
        <begin position="226"/>
        <end position="236"/>
    </location>
</feature>
<organism evidence="4">
    <name type="scientific">Melampsora larici-populina (strain 98AG31 / pathotype 3-4-7)</name>
    <name type="common">Poplar leaf rust fungus</name>
    <dbReference type="NCBI Taxonomy" id="747676"/>
    <lineage>
        <taxon>Eukaryota</taxon>
        <taxon>Fungi</taxon>
        <taxon>Dikarya</taxon>
        <taxon>Basidiomycota</taxon>
        <taxon>Pucciniomycotina</taxon>
        <taxon>Pucciniomycetes</taxon>
        <taxon>Pucciniales</taxon>
        <taxon>Melampsoraceae</taxon>
        <taxon>Melampsora</taxon>
    </lineage>
</organism>
<dbReference type="VEuPathDB" id="FungiDB:MELLADRAFT_113840"/>
<name>F4SB77_MELLP</name>
<dbReference type="RefSeq" id="XP_007418635.1">
    <property type="nucleotide sequence ID" value="XM_007418573.1"/>
</dbReference>
<evidence type="ECO:0008006" key="5">
    <source>
        <dbReference type="Google" id="ProtNLM"/>
    </source>
</evidence>
<dbReference type="OrthoDB" id="10444135at2759"/>
<sequence length="748" mass="85229">MAYISRVLLISLYCTKTFSCVEQLGPAIEADEVLHGRAGVKKHLSINCAVGHESSDYGLGNAVGSVTSNTPSHHIPEKQRLFSNALKEKGNKDFHVVLDKESYEEVSKVINSPRRVGREWIELSRDFKAGFFDEMEAQKRLRDFIKLYSNMKTSLVCNSSIDQVKTKTTQQDANVEGSIESLGQEAVERKIDTKVGDSPTDHSCDTRQHISEAESLEADHKGQSGNGVSKNSNVSNTDPKEGPSFPEANKDVQSQTKIPTEFSQVSPDDKETQKEQRLLDFKSSPLKEVASVDSLLVGKNFQASEYPSNIKMRVKTKKGKRPGGSKPENVLHGEISKIQAELMNKEFEAISTLKAKDTKEHPQRQGLLELLKKTLQLHDQSKYVKVELSWRTFKELEDKWNFKVDELMVDTLSSIRPYLKGEQEAHRRFASLGHQCQELRIKRNWENQGKAFSKEARRIAMILKVNHQSPSFETSTEDEMKEINELVNFVDDDEWDRLEVLFERKLMKRLGTFGLAVGSTEYKDSRVLKYTLKKRLASQGMNIPLLYWVSKILELDSAEVSWETAETSSIVSKVELLVKLLTGTNYSPDFLGAEPLESWTLEYTRDHLCYAGDWLSELFQSRLKLLAKVSRTTYKGSDDDYTRRQSQSPNEISLGEELIATHVGINFEMLKEVKDVFQNQKTSNPFIKKGAFVGKWDDCLSSDILILTIPFHEYFQCLDEKVINLDNWINEKLKKLKIFTPRICNHES</sequence>
<feature type="compositionally biased region" description="Basic and acidic residues" evidence="1">
    <location>
        <begin position="267"/>
        <end position="276"/>
    </location>
</feature>